<feature type="region of interest" description="Disordered" evidence="1">
    <location>
        <begin position="154"/>
        <end position="185"/>
    </location>
</feature>
<evidence type="ECO:0000256" key="2">
    <source>
        <dbReference type="SAM" id="Phobius"/>
    </source>
</evidence>
<keyword evidence="4" id="KW-1185">Reference proteome</keyword>
<sequence>MADKSNDDPEVIVAIVALIISLVALAATFMQVMQQYYASAAGYSQCNEKVMGKWALSKSRRFSWDELRFEVEFEAPVIFVSPPDNKHGPILGAEIYFLDGTEESLANTWSELDINERNEYAQKTQRERVHTADNERASWTLLLSAVQRMEHESEKWQKSQYDEMKKKTGPPNAQTPPHNLAENPPTLQKAHTLTVALQRKRKSWDTMPSTIARPYATTTMCHLVEMVAALGIYWKEFDRKRDRYRAEGNGFMVLGEKVADLGLMFTFSIYGRSRFEANRVIPVDEVKELCFGYVSTIYSVTLDKRRLRFPEDDPENLAFLQLATQAEISQTLVRIGCNNNAVRAFKDPDKHTSHLFPVSFEILGMLSRTFHIKDTMYTQIPNPTPDRWDKRSVSLLKVLEAYRDLVPDGLPVVHRNMNLIDRIRKHTEEILDLHKDQDLKKKMCLLKVLHEAIDDCDRVLTAKETDAITPPPELQLGKAGHETEVQTARREIVQDVLRSHIQEVLRLLNGDDRSDNSSLYADRSPLVQHRRDGQPIVIPNGFEDMHEASPDERQHIFMEVYFYLIRPNVISRATRSTGNRRASLIGPPAGAPPGHGFRRTGTGHTFASSIRGTERGPSPTRSVVPPQTVNEVPPPLTTSIPNGRPSLAERPRSAAGESVALTEDHNEKQNEKQSHLPLSLQEVSHDDVWCTLMFRMICWLMLHDFNKLDVQVAKGELLGSRMPVYIS</sequence>
<evidence type="ECO:0008006" key="5">
    <source>
        <dbReference type="Google" id="ProtNLM"/>
    </source>
</evidence>
<gene>
    <name evidence="3" type="ORF">CDV36_008779</name>
</gene>
<dbReference type="EMBL" id="NKUJ01000163">
    <property type="protein sequence ID" value="RMJ11571.1"/>
    <property type="molecule type" value="Genomic_DNA"/>
</dbReference>
<accession>A0A3M2S1Z3</accession>
<keyword evidence="2" id="KW-1133">Transmembrane helix</keyword>
<evidence type="ECO:0000313" key="4">
    <source>
        <dbReference type="Proteomes" id="UP000277212"/>
    </source>
</evidence>
<feature type="compositionally biased region" description="Polar residues" evidence="1">
    <location>
        <begin position="619"/>
        <end position="630"/>
    </location>
</feature>
<comment type="caution">
    <text evidence="3">The sequence shown here is derived from an EMBL/GenBank/DDBJ whole genome shotgun (WGS) entry which is preliminary data.</text>
</comment>
<keyword evidence="2" id="KW-0812">Transmembrane</keyword>
<feature type="compositionally biased region" description="Basic and acidic residues" evidence="1">
    <location>
        <begin position="662"/>
        <end position="674"/>
    </location>
</feature>
<feature type="compositionally biased region" description="Basic and acidic residues" evidence="1">
    <location>
        <begin position="154"/>
        <end position="166"/>
    </location>
</feature>
<feature type="compositionally biased region" description="Low complexity" evidence="1">
    <location>
        <begin position="586"/>
        <end position="606"/>
    </location>
</feature>
<dbReference type="OrthoDB" id="5227693at2759"/>
<name>A0A3M2S1Z3_9HYPO</name>
<organism evidence="3 4">
    <name type="scientific">Fusarium kuroshium</name>
    <dbReference type="NCBI Taxonomy" id="2010991"/>
    <lineage>
        <taxon>Eukaryota</taxon>
        <taxon>Fungi</taxon>
        <taxon>Dikarya</taxon>
        <taxon>Ascomycota</taxon>
        <taxon>Pezizomycotina</taxon>
        <taxon>Sordariomycetes</taxon>
        <taxon>Hypocreomycetidae</taxon>
        <taxon>Hypocreales</taxon>
        <taxon>Nectriaceae</taxon>
        <taxon>Fusarium</taxon>
        <taxon>Fusarium solani species complex</taxon>
    </lineage>
</organism>
<keyword evidence="2" id="KW-0472">Membrane</keyword>
<feature type="transmembrane region" description="Helical" evidence="2">
    <location>
        <begin position="12"/>
        <end position="33"/>
    </location>
</feature>
<feature type="region of interest" description="Disordered" evidence="1">
    <location>
        <begin position="576"/>
        <end position="675"/>
    </location>
</feature>
<evidence type="ECO:0000256" key="1">
    <source>
        <dbReference type="SAM" id="MobiDB-lite"/>
    </source>
</evidence>
<dbReference type="AlphaFoldDB" id="A0A3M2S1Z3"/>
<evidence type="ECO:0000313" key="3">
    <source>
        <dbReference type="EMBL" id="RMJ11571.1"/>
    </source>
</evidence>
<reference evidence="3 4" key="1">
    <citation type="submission" date="2017-06" db="EMBL/GenBank/DDBJ databases">
        <title>Comparative genomic analysis of Ambrosia Fusariam Clade fungi.</title>
        <authorList>
            <person name="Stajich J.E."/>
            <person name="Carrillo J."/>
            <person name="Kijimoto T."/>
            <person name="Eskalen A."/>
            <person name="O'Donnell K."/>
            <person name="Kasson M."/>
        </authorList>
    </citation>
    <scope>NUCLEOTIDE SEQUENCE [LARGE SCALE GENOMIC DNA]</scope>
    <source>
        <strain evidence="3">UCR3666</strain>
    </source>
</reference>
<dbReference type="Proteomes" id="UP000277212">
    <property type="component" value="Unassembled WGS sequence"/>
</dbReference>
<protein>
    <recommendedName>
        <fullName evidence="5">Modin</fullName>
    </recommendedName>
</protein>
<proteinExistence type="predicted"/>
<dbReference type="STRING" id="2010991.A0A3M2S1Z3"/>